<feature type="domain" description="MIB/HERC2" evidence="4">
    <location>
        <begin position="333"/>
        <end position="405"/>
    </location>
</feature>
<protein>
    <recommendedName>
        <fullName evidence="7">E3 ubiquitin-protein ligase HERC2</fullName>
    </recommendedName>
</protein>
<dbReference type="Proteomes" id="UP000005408">
    <property type="component" value="Unassembled WGS sequence"/>
</dbReference>
<evidence type="ECO:0000259" key="2">
    <source>
        <dbReference type="PROSITE" id="PS50234"/>
    </source>
</evidence>
<reference evidence="5" key="1">
    <citation type="submission" date="2022-08" db="UniProtKB">
        <authorList>
            <consortium name="EnsemblMetazoa"/>
        </authorList>
    </citation>
    <scope>IDENTIFICATION</scope>
    <source>
        <strain evidence="5">05x7-T-G4-1.051#20</strain>
    </source>
</reference>
<dbReference type="PANTHER" id="PTHR24202:SF4">
    <property type="entry name" value="E3 UBIQUITIN-PROTEIN LIGASE MIB2-RELATED"/>
    <property type="match status" value="1"/>
</dbReference>
<dbReference type="Gene3D" id="3.30.720.50">
    <property type="match status" value="1"/>
</dbReference>
<dbReference type="SUPFAM" id="SSF159034">
    <property type="entry name" value="Mib/herc2 domain-like"/>
    <property type="match status" value="2"/>
</dbReference>
<evidence type="ECO:0008006" key="7">
    <source>
        <dbReference type="Google" id="ProtNLM"/>
    </source>
</evidence>
<dbReference type="SUPFAM" id="SSF53300">
    <property type="entry name" value="vWA-like"/>
    <property type="match status" value="1"/>
</dbReference>
<dbReference type="Pfam" id="PF02825">
    <property type="entry name" value="WWE"/>
    <property type="match status" value="1"/>
</dbReference>
<sequence length="568" mass="64120">MERRIHGAPVVFVLDTSNSMRGEGFVQMKKAFLSIIRGYSGQPSVDHCVAVISFGREIKVLQSFSNDYTAILHILDDIQCEGPWSFKEALEAAAPFLRSGLNGSSIGPFYIRTNLIIISGGDVTGQDNEDKRNKKMNILQMSEQIGKVNPIVCVPVGDNPDMCFLGSVAYSSRCGKILDIDAAPQFARHSANMEVAAEIIGSVSTRNYSVDDVREAVRSKNKSSTTEKDICDVYEILTNRQAYGNDNYPKVDGVENDLHWEGDPNLPPIGTRVRRGQIWPFTNQDSGMPGTVIGYRDDHFNLIVEWDTSMVFPYHFDKNGEHQRSNVEVCDVPRVLKTEKIAVGCLVKRGPDWKWFDQDGGKDNIGTVYRVKGSNIVYVRWTNGIKSNYRFGYDGTYDVILCDPFDETVKRTLGNQQHVWRLDDSQKVVLKNGSKCNENGRNTKTNVTKTVRDRQTNNESVPDSQEKNKFLDKLGENTSTNQNTGDVSKELDNSNSSDDLSSWEWKDKEGNWVSFPYSEKVKIQKAYEKNIKGTVLVRINEDIYRVVLSKMIQINISSRESQEIRHLS</sequence>
<dbReference type="GO" id="GO:0004842">
    <property type="term" value="F:ubiquitin-protein transferase activity"/>
    <property type="evidence" value="ECO:0007669"/>
    <property type="project" value="InterPro"/>
</dbReference>
<feature type="region of interest" description="Disordered" evidence="1">
    <location>
        <begin position="475"/>
        <end position="502"/>
    </location>
</feature>
<feature type="compositionally biased region" description="Polar residues" evidence="1">
    <location>
        <begin position="476"/>
        <end position="486"/>
    </location>
</feature>
<dbReference type="Gene3D" id="2.30.30.40">
    <property type="entry name" value="SH3 Domains"/>
    <property type="match status" value="2"/>
</dbReference>
<accession>A0A8W8I5K2</accession>
<dbReference type="GO" id="GO:0046872">
    <property type="term" value="F:metal ion binding"/>
    <property type="evidence" value="ECO:0007669"/>
    <property type="project" value="InterPro"/>
</dbReference>
<evidence type="ECO:0000313" key="5">
    <source>
        <dbReference type="EnsemblMetazoa" id="G12517.2:cds"/>
    </source>
</evidence>
<dbReference type="InterPro" id="IPR037252">
    <property type="entry name" value="Mib_Herc2_sf"/>
</dbReference>
<dbReference type="AlphaFoldDB" id="A0A8W8I5K2"/>
<evidence type="ECO:0000259" key="4">
    <source>
        <dbReference type="PROSITE" id="PS51416"/>
    </source>
</evidence>
<dbReference type="GO" id="GO:0016567">
    <property type="term" value="P:protein ubiquitination"/>
    <property type="evidence" value="ECO:0007669"/>
    <property type="project" value="InterPro"/>
</dbReference>
<feature type="domain" description="WWE" evidence="3">
    <location>
        <begin position="489"/>
        <end position="566"/>
    </location>
</feature>
<dbReference type="Pfam" id="PF06701">
    <property type="entry name" value="MIB_HERC2"/>
    <property type="match status" value="1"/>
</dbReference>
<dbReference type="InterPro" id="IPR010606">
    <property type="entry name" value="Mib_Herc2"/>
</dbReference>
<dbReference type="SMART" id="SM00327">
    <property type="entry name" value="VWA"/>
    <property type="match status" value="1"/>
</dbReference>
<dbReference type="Pfam" id="PF13519">
    <property type="entry name" value="VWA_2"/>
    <property type="match status" value="1"/>
</dbReference>
<organism evidence="5 6">
    <name type="scientific">Magallana gigas</name>
    <name type="common">Pacific oyster</name>
    <name type="synonym">Crassostrea gigas</name>
    <dbReference type="NCBI Taxonomy" id="29159"/>
    <lineage>
        <taxon>Eukaryota</taxon>
        <taxon>Metazoa</taxon>
        <taxon>Spiralia</taxon>
        <taxon>Lophotrochozoa</taxon>
        <taxon>Mollusca</taxon>
        <taxon>Bivalvia</taxon>
        <taxon>Autobranchia</taxon>
        <taxon>Pteriomorphia</taxon>
        <taxon>Ostreida</taxon>
        <taxon>Ostreoidea</taxon>
        <taxon>Ostreidae</taxon>
        <taxon>Magallana</taxon>
    </lineage>
</organism>
<dbReference type="SUPFAM" id="SSF117839">
    <property type="entry name" value="WWE domain"/>
    <property type="match status" value="1"/>
</dbReference>
<dbReference type="CDD" id="cd00198">
    <property type="entry name" value="vWFA"/>
    <property type="match status" value="1"/>
</dbReference>
<evidence type="ECO:0000259" key="3">
    <source>
        <dbReference type="PROSITE" id="PS50918"/>
    </source>
</evidence>
<evidence type="ECO:0000313" key="6">
    <source>
        <dbReference type="Proteomes" id="UP000005408"/>
    </source>
</evidence>
<feature type="domain" description="VWFA" evidence="2">
    <location>
        <begin position="9"/>
        <end position="199"/>
    </location>
</feature>
<dbReference type="Gene3D" id="3.40.50.410">
    <property type="entry name" value="von Willebrand factor, type A domain"/>
    <property type="match status" value="1"/>
</dbReference>
<dbReference type="InterPro" id="IPR002035">
    <property type="entry name" value="VWF_A"/>
</dbReference>
<dbReference type="InterPro" id="IPR036465">
    <property type="entry name" value="vWFA_dom_sf"/>
</dbReference>
<dbReference type="PANTHER" id="PTHR24202">
    <property type="entry name" value="E3 UBIQUITIN-PROTEIN LIGASE MIB2"/>
    <property type="match status" value="1"/>
</dbReference>
<name>A0A8W8I5K2_MAGGI</name>
<dbReference type="InterPro" id="IPR037197">
    <property type="entry name" value="WWE_dom_sf"/>
</dbReference>
<dbReference type="PROSITE" id="PS50918">
    <property type="entry name" value="WWE"/>
    <property type="match status" value="1"/>
</dbReference>
<dbReference type="InterPro" id="IPR004170">
    <property type="entry name" value="WWE_dom"/>
</dbReference>
<keyword evidence="6" id="KW-1185">Reference proteome</keyword>
<dbReference type="EnsemblMetazoa" id="G12517.2">
    <property type="protein sequence ID" value="G12517.2:cds"/>
    <property type="gene ID" value="G12517"/>
</dbReference>
<proteinExistence type="predicted"/>
<feature type="compositionally biased region" description="Low complexity" evidence="1">
    <location>
        <begin position="493"/>
        <end position="502"/>
    </location>
</feature>
<dbReference type="PROSITE" id="PS51416">
    <property type="entry name" value="MIB_HERC2"/>
    <property type="match status" value="1"/>
</dbReference>
<dbReference type="PROSITE" id="PS50234">
    <property type="entry name" value="VWFA"/>
    <property type="match status" value="1"/>
</dbReference>
<evidence type="ECO:0000256" key="1">
    <source>
        <dbReference type="SAM" id="MobiDB-lite"/>
    </source>
</evidence>
<dbReference type="GO" id="GO:0005737">
    <property type="term" value="C:cytoplasm"/>
    <property type="evidence" value="ECO:0007669"/>
    <property type="project" value="TreeGrafter"/>
</dbReference>
<dbReference type="OrthoDB" id="239701at2759"/>